<evidence type="ECO:0008006" key="3">
    <source>
        <dbReference type="Google" id="ProtNLM"/>
    </source>
</evidence>
<dbReference type="InterPro" id="IPR011042">
    <property type="entry name" value="6-blade_b-propeller_TolB-like"/>
</dbReference>
<dbReference type="RefSeq" id="WP_380201764.1">
    <property type="nucleotide sequence ID" value="NZ_JBHTEK010000001.1"/>
</dbReference>
<reference evidence="2" key="1">
    <citation type="journal article" date="2019" name="Int. J. Syst. Evol. Microbiol.">
        <title>The Global Catalogue of Microorganisms (GCM) 10K type strain sequencing project: providing services to taxonomists for standard genome sequencing and annotation.</title>
        <authorList>
            <consortium name="The Broad Institute Genomics Platform"/>
            <consortium name="The Broad Institute Genome Sequencing Center for Infectious Disease"/>
            <person name="Wu L."/>
            <person name="Ma J."/>
        </authorList>
    </citation>
    <scope>NUCLEOTIDE SEQUENCE [LARGE SCALE GENOMIC DNA]</scope>
    <source>
        <strain evidence="2">JCM 19635</strain>
    </source>
</reference>
<evidence type="ECO:0000313" key="2">
    <source>
        <dbReference type="Proteomes" id="UP001596513"/>
    </source>
</evidence>
<accession>A0ABW2U1V8</accession>
<evidence type="ECO:0000313" key="1">
    <source>
        <dbReference type="EMBL" id="MFC7667322.1"/>
    </source>
</evidence>
<organism evidence="1 2">
    <name type="scientific">Hymenobacter humi</name>
    <dbReference type="NCBI Taxonomy" id="1411620"/>
    <lineage>
        <taxon>Bacteria</taxon>
        <taxon>Pseudomonadati</taxon>
        <taxon>Bacteroidota</taxon>
        <taxon>Cytophagia</taxon>
        <taxon>Cytophagales</taxon>
        <taxon>Hymenobacteraceae</taxon>
        <taxon>Hymenobacter</taxon>
    </lineage>
</organism>
<comment type="caution">
    <text evidence="1">The sequence shown here is derived from an EMBL/GenBank/DDBJ whole genome shotgun (WGS) entry which is preliminary data.</text>
</comment>
<keyword evidence="2" id="KW-1185">Reference proteome</keyword>
<proteinExistence type="predicted"/>
<name>A0ABW2U1V8_9BACT</name>
<sequence>MYEQAGRLHVLNTESGKATPLKISITPEVLALRPQYRNVAAMMRSAAISPTGMRAVVEARGDIFTVPAKKGESRNLTHSDGAHERYPAWSPDGTRIAYVSDVSGEYQPAGTGPARH</sequence>
<dbReference type="EMBL" id="JBHTEK010000001">
    <property type="protein sequence ID" value="MFC7667322.1"/>
    <property type="molecule type" value="Genomic_DNA"/>
</dbReference>
<dbReference type="Pfam" id="PF07676">
    <property type="entry name" value="PD40"/>
    <property type="match status" value="1"/>
</dbReference>
<gene>
    <name evidence="1" type="ORF">ACFQT0_07790</name>
</gene>
<dbReference type="Gene3D" id="2.120.10.30">
    <property type="entry name" value="TolB, C-terminal domain"/>
    <property type="match status" value="1"/>
</dbReference>
<dbReference type="SUPFAM" id="SSF82171">
    <property type="entry name" value="DPP6 N-terminal domain-like"/>
    <property type="match status" value="1"/>
</dbReference>
<dbReference type="InterPro" id="IPR011659">
    <property type="entry name" value="WD40"/>
</dbReference>
<dbReference type="Proteomes" id="UP001596513">
    <property type="component" value="Unassembled WGS sequence"/>
</dbReference>
<protein>
    <recommendedName>
        <fullName evidence="3">Dipeptidylpeptidase IV N-terminal domain-containing protein</fullName>
    </recommendedName>
</protein>